<keyword evidence="5" id="KW-1185">Reference proteome</keyword>
<dbReference type="Gene3D" id="3.40.50.720">
    <property type="entry name" value="NAD(P)-binding Rossmann-like Domain"/>
    <property type="match status" value="1"/>
</dbReference>
<feature type="domain" description="NAD-dependent epimerase/dehydratase" evidence="3">
    <location>
        <begin position="8"/>
        <end position="254"/>
    </location>
</feature>
<comment type="caution">
    <text evidence="4">The sequence shown here is derived from an EMBL/GenBank/DDBJ whole genome shotgun (WGS) entry which is preliminary data.</text>
</comment>
<organism evidence="4 5">
    <name type="scientific">Hibiscus sabdariffa</name>
    <name type="common">roselle</name>
    <dbReference type="NCBI Taxonomy" id="183260"/>
    <lineage>
        <taxon>Eukaryota</taxon>
        <taxon>Viridiplantae</taxon>
        <taxon>Streptophyta</taxon>
        <taxon>Embryophyta</taxon>
        <taxon>Tracheophyta</taxon>
        <taxon>Spermatophyta</taxon>
        <taxon>Magnoliopsida</taxon>
        <taxon>eudicotyledons</taxon>
        <taxon>Gunneridae</taxon>
        <taxon>Pentapetalae</taxon>
        <taxon>rosids</taxon>
        <taxon>malvids</taxon>
        <taxon>Malvales</taxon>
        <taxon>Malvaceae</taxon>
        <taxon>Malvoideae</taxon>
        <taxon>Hibiscus</taxon>
    </lineage>
</organism>
<gene>
    <name evidence="4" type="ORF">V6N11_015676</name>
</gene>
<evidence type="ECO:0000259" key="3">
    <source>
        <dbReference type="Pfam" id="PF01370"/>
    </source>
</evidence>
<dbReference type="SUPFAM" id="SSF51735">
    <property type="entry name" value="NAD(P)-binding Rossmann-fold domains"/>
    <property type="match status" value="1"/>
</dbReference>
<dbReference type="PANTHER" id="PTHR10366:SF668">
    <property type="entry name" value="VESTITONE REDUCTASE-LIKE"/>
    <property type="match status" value="1"/>
</dbReference>
<reference evidence="4 5" key="1">
    <citation type="journal article" date="2024" name="G3 (Bethesda)">
        <title>Genome assembly of Hibiscus sabdariffa L. provides insights into metabolisms of medicinal natural products.</title>
        <authorList>
            <person name="Kim T."/>
        </authorList>
    </citation>
    <scope>NUCLEOTIDE SEQUENCE [LARGE SCALE GENOMIC DNA]</scope>
    <source>
        <strain evidence="4">TK-2024</strain>
        <tissue evidence="4">Old leaves</tissue>
    </source>
</reference>
<proteinExistence type="predicted"/>
<dbReference type="CDD" id="cd08958">
    <property type="entry name" value="FR_SDR_e"/>
    <property type="match status" value="1"/>
</dbReference>
<evidence type="ECO:0000313" key="4">
    <source>
        <dbReference type="EMBL" id="KAK9040528.1"/>
    </source>
</evidence>
<sequence>MGGDKGAVCVTGGTGYVGSWLIKVLLEQGYSVHTTVRPDPDNKRDLSFLTSLPGADERLQIFRADLNHPDSFDAAIHGCKGVLHVAAPMDFQDNEPVAVVTQRAIDGALGILKACSRSETVKRVVYTSSISAVYLNKSNVEMMDESHWTDVDYVRSEINSYISSYAISKTLTEKAAFEFANEHGLDLVSIIPPMVVGPFICPKMQGSTRAALAPIFESKDDYSLLINVAMVHIDDLARAYIFLLEHPEAKGRYNCSSDTVTIQKIVEILSTNYPEFKIADSVAEIEGAKLPGLSSKKLLDLGFKFNYGVEDMYDGAIKCCREKGIRGLEDEYLRDMMMHCLCFLPRF</sequence>
<evidence type="ECO:0000313" key="5">
    <source>
        <dbReference type="Proteomes" id="UP001396334"/>
    </source>
</evidence>
<dbReference type="Proteomes" id="UP001396334">
    <property type="component" value="Unassembled WGS sequence"/>
</dbReference>
<keyword evidence="2" id="KW-0560">Oxidoreductase</keyword>
<dbReference type="InterPro" id="IPR036291">
    <property type="entry name" value="NAD(P)-bd_dom_sf"/>
</dbReference>
<evidence type="ECO:0000256" key="2">
    <source>
        <dbReference type="ARBA" id="ARBA00023002"/>
    </source>
</evidence>
<accession>A0ABR2TSU9</accession>
<evidence type="ECO:0000256" key="1">
    <source>
        <dbReference type="ARBA" id="ARBA00022857"/>
    </source>
</evidence>
<dbReference type="InterPro" id="IPR001509">
    <property type="entry name" value="Epimerase_deHydtase"/>
</dbReference>
<dbReference type="EMBL" id="JBBPBN010000004">
    <property type="protein sequence ID" value="KAK9040528.1"/>
    <property type="molecule type" value="Genomic_DNA"/>
</dbReference>
<dbReference type="Pfam" id="PF01370">
    <property type="entry name" value="Epimerase"/>
    <property type="match status" value="1"/>
</dbReference>
<dbReference type="PANTHER" id="PTHR10366">
    <property type="entry name" value="NAD DEPENDENT EPIMERASE/DEHYDRATASE"/>
    <property type="match status" value="1"/>
</dbReference>
<name>A0ABR2TSU9_9ROSI</name>
<protein>
    <recommendedName>
        <fullName evidence="3">NAD-dependent epimerase/dehydratase domain-containing protein</fullName>
    </recommendedName>
</protein>
<keyword evidence="1" id="KW-0521">NADP</keyword>
<dbReference type="InterPro" id="IPR050425">
    <property type="entry name" value="NAD(P)_dehydrat-like"/>
</dbReference>